<gene>
    <name evidence="1" type="ORF">J2800_000545</name>
</gene>
<reference evidence="1 2" key="1">
    <citation type="submission" date="2023-07" db="EMBL/GenBank/DDBJ databases">
        <title>Sorghum-associated microbial communities from plants grown in Nebraska, USA.</title>
        <authorList>
            <person name="Schachtman D."/>
        </authorList>
    </citation>
    <scope>NUCLEOTIDE SEQUENCE [LARGE SCALE GENOMIC DNA]</scope>
    <source>
        <strain evidence="1 2">DS2154</strain>
    </source>
</reference>
<dbReference type="EMBL" id="JAVDRL010000002">
    <property type="protein sequence ID" value="MDR6529821.1"/>
    <property type="molecule type" value="Genomic_DNA"/>
</dbReference>
<keyword evidence="2" id="KW-1185">Reference proteome</keyword>
<organism evidence="1 2">
    <name type="scientific">Caulobacter rhizosphaerae</name>
    <dbReference type="NCBI Taxonomy" id="2010972"/>
    <lineage>
        <taxon>Bacteria</taxon>
        <taxon>Pseudomonadati</taxon>
        <taxon>Pseudomonadota</taxon>
        <taxon>Alphaproteobacteria</taxon>
        <taxon>Caulobacterales</taxon>
        <taxon>Caulobacteraceae</taxon>
        <taxon>Caulobacter</taxon>
    </lineage>
</organism>
<dbReference type="RefSeq" id="WP_310029034.1">
    <property type="nucleotide sequence ID" value="NZ_JAVDRL010000002.1"/>
</dbReference>
<dbReference type="SUPFAM" id="SSF55469">
    <property type="entry name" value="FMN-dependent nitroreductase-like"/>
    <property type="match status" value="2"/>
</dbReference>
<evidence type="ECO:0000313" key="1">
    <source>
        <dbReference type="EMBL" id="MDR6529821.1"/>
    </source>
</evidence>
<name>A0ABU1MUI8_9CAUL</name>
<accession>A0ABU1MUI8</accession>
<dbReference type="Proteomes" id="UP001262754">
    <property type="component" value="Unassembled WGS sequence"/>
</dbReference>
<protein>
    <submittedName>
        <fullName evidence="1">Nitroreductase</fullName>
    </submittedName>
</protein>
<sequence>MLDPRILRTLVAEASLAPSVHNIQPTRWRPEDGRVVVTADPARRLPIGDPEGRDVAVSHGCAVEGFRIAAASQGLAVEVAPDGSDVAVLTLKGVAEVDPLAAFVGARRTYRGRFEASPSARDACARLAETCPDLVMLQEQEAIADLAALYDDASLRWFRRADYRAELVSWMRLSRRHADWARDGLNAEAMAMSPFEAAGAGFVLGPGVFEALDEVGLARALVAEAPIVRSATAVALFHRPADEPPFETGRRFYRVWLAFTQAGLSASPMAVLADDEAASASLRAEHGLGLDRRLITAFRLGLAPARRQPPKPRLPLESLILL</sequence>
<evidence type="ECO:0000313" key="2">
    <source>
        <dbReference type="Proteomes" id="UP001262754"/>
    </source>
</evidence>
<dbReference type="Gene3D" id="3.40.109.10">
    <property type="entry name" value="NADH Oxidase"/>
    <property type="match status" value="1"/>
</dbReference>
<comment type="caution">
    <text evidence="1">The sequence shown here is derived from an EMBL/GenBank/DDBJ whole genome shotgun (WGS) entry which is preliminary data.</text>
</comment>
<dbReference type="InterPro" id="IPR000415">
    <property type="entry name" value="Nitroreductase-like"/>
</dbReference>
<proteinExistence type="predicted"/>